<comment type="caution">
    <text evidence="3">The sequence shown here is derived from an EMBL/GenBank/DDBJ whole genome shotgun (WGS) entry which is preliminary data.</text>
</comment>
<dbReference type="AlphaFoldDB" id="A0A9Q0MVS6"/>
<dbReference type="SUPFAM" id="SSF50494">
    <property type="entry name" value="Trypsin-like serine proteases"/>
    <property type="match status" value="1"/>
</dbReference>
<name>A0A9Q0MVS6_9DIPT</name>
<dbReference type="InterPro" id="IPR001254">
    <property type="entry name" value="Trypsin_dom"/>
</dbReference>
<proteinExistence type="inferred from homology"/>
<dbReference type="Proteomes" id="UP001151699">
    <property type="component" value="Chromosome X"/>
</dbReference>
<accession>A0A9Q0MVS6</accession>
<evidence type="ECO:0000313" key="4">
    <source>
        <dbReference type="Proteomes" id="UP001151699"/>
    </source>
</evidence>
<dbReference type="InterPro" id="IPR043504">
    <property type="entry name" value="Peptidase_S1_PA_chymotrypsin"/>
</dbReference>
<gene>
    <name evidence="3" type="ORF">Bhyg_10182</name>
</gene>
<feature type="non-terminal residue" evidence="3">
    <location>
        <position position="1"/>
    </location>
</feature>
<evidence type="ECO:0000259" key="2">
    <source>
        <dbReference type="Pfam" id="PF00089"/>
    </source>
</evidence>
<protein>
    <recommendedName>
        <fullName evidence="2">Peptidase S1 domain-containing protein</fullName>
    </recommendedName>
</protein>
<dbReference type="Gene3D" id="2.40.10.10">
    <property type="entry name" value="Trypsin-like serine proteases"/>
    <property type="match status" value="1"/>
</dbReference>
<organism evidence="3 4">
    <name type="scientific">Pseudolycoriella hygida</name>
    <dbReference type="NCBI Taxonomy" id="35572"/>
    <lineage>
        <taxon>Eukaryota</taxon>
        <taxon>Metazoa</taxon>
        <taxon>Ecdysozoa</taxon>
        <taxon>Arthropoda</taxon>
        <taxon>Hexapoda</taxon>
        <taxon>Insecta</taxon>
        <taxon>Pterygota</taxon>
        <taxon>Neoptera</taxon>
        <taxon>Endopterygota</taxon>
        <taxon>Diptera</taxon>
        <taxon>Nematocera</taxon>
        <taxon>Sciaroidea</taxon>
        <taxon>Sciaridae</taxon>
        <taxon>Pseudolycoriella</taxon>
    </lineage>
</organism>
<dbReference type="GO" id="GO:0004252">
    <property type="term" value="F:serine-type endopeptidase activity"/>
    <property type="evidence" value="ECO:0007669"/>
    <property type="project" value="InterPro"/>
</dbReference>
<dbReference type="GO" id="GO:0006508">
    <property type="term" value="P:proteolysis"/>
    <property type="evidence" value="ECO:0007669"/>
    <property type="project" value="InterPro"/>
</dbReference>
<keyword evidence="4" id="KW-1185">Reference proteome</keyword>
<evidence type="ECO:0000313" key="3">
    <source>
        <dbReference type="EMBL" id="KAJ6637452.1"/>
    </source>
</evidence>
<reference evidence="3" key="1">
    <citation type="submission" date="2022-07" db="EMBL/GenBank/DDBJ databases">
        <authorList>
            <person name="Trinca V."/>
            <person name="Uliana J.V.C."/>
            <person name="Torres T.T."/>
            <person name="Ward R.J."/>
            <person name="Monesi N."/>
        </authorList>
    </citation>
    <scope>NUCLEOTIDE SEQUENCE</scope>
    <source>
        <strain evidence="3">HSMRA1968</strain>
        <tissue evidence="3">Whole embryos</tissue>
    </source>
</reference>
<dbReference type="Pfam" id="PF00089">
    <property type="entry name" value="Trypsin"/>
    <property type="match status" value="1"/>
</dbReference>
<sequence length="169" mass="18953">MLKTEKADMNISESPFGRGNLKVGINQLRSHSIDETDSIDDYRIFVRWKKHIQTMASVIGRALLFTLLWKSGFGKERINGGSEITIKDAPYIVRVRVHVNSTDGKSNELSRRRLGYNPQNTDNLLRAEIYTISMEECNTGADEGRDRTYQICTRGENNAGPCQGDSGGP</sequence>
<dbReference type="InterPro" id="IPR009003">
    <property type="entry name" value="Peptidase_S1_PA"/>
</dbReference>
<comment type="similarity">
    <text evidence="1">Belongs to the peptidase S1 family. CLIP subfamily.</text>
</comment>
<dbReference type="EMBL" id="WJQU01000003">
    <property type="protein sequence ID" value="KAJ6637452.1"/>
    <property type="molecule type" value="Genomic_DNA"/>
</dbReference>
<evidence type="ECO:0000256" key="1">
    <source>
        <dbReference type="ARBA" id="ARBA00024195"/>
    </source>
</evidence>
<feature type="domain" description="Peptidase S1" evidence="2">
    <location>
        <begin position="120"/>
        <end position="169"/>
    </location>
</feature>